<feature type="transmembrane region" description="Helical" evidence="6">
    <location>
        <begin position="716"/>
        <end position="736"/>
    </location>
</feature>
<keyword evidence="5 6" id="KW-0472">Membrane</keyword>
<feature type="transmembrane region" description="Helical" evidence="6">
    <location>
        <begin position="375"/>
        <end position="399"/>
    </location>
</feature>
<sequence length="787" mass="88858">MLKNVIVNLQNIFRRYTVASVLNCVGLAVAFGAFLLLMAQIRYERSYDKSVEGWRNIFVAEIKHESESSWQTVVAWPYARQVAQSSPHVLSSCLQDASMKQEVLFYVEGEESRTLYMETFCGVTPDFADVFSFDFLQGSPDALEEPEGVLIPESMALRLFGRIDAVGEVLVAEEEENLRFVVSGVYRDFARNTSVDNHVYYRMSHSYYDSWNGWNFLFYVRLDDASHAAQIAQDFNAWFAKEGADFCSDGLGGVELRLVNLHQSHFEQNVWDMRPKADSGTLWLLLALAFVLLVIAAVNYTNFNMAMAPLRIKNLNTCKVFGASASRLRLMLIGESVLLSLMAYLLSLLLLYGASRTQIVDWVSADLTWQAQYPLCWLTSGLAVLLGIVAGVYPAFYTTSFPPAIVLKGSFGLSAKGRHLRNLLVCVQFVAAFVLMAMALTMMGQNRYMLDQPLGYAKDMLIVSNTSKIIREKQDAVAEQLKSYPGVEGVAYAADVLGSGERFQGWGMQVSGKDVRFWCLPVTPDFLKTVGIEVMEGRDFMASDALGKEEMFGGVFICNEAFFRENAWDFTELQSDKFIGMVPDVKISSMREKVSPMAFYVQAGYSLMYNYLYVRVSSNVSLAEAMRCVKETLHSFDPDYPFEIRFYDQILQHTYEQERKMGALVTLCSLLAIFVSMAGVFGLVMFECAYRRKEIAIRKAMGATTGGMLWMLNRRYLGMLLLCFLVSIPVSVWFISRWLEDFAYRIAFPVYVFPLVLLLMALLVSSVVSYQSWQVASSKPLENLKAE</sequence>
<dbReference type="PANTHER" id="PTHR30572:SF18">
    <property type="entry name" value="ABC-TYPE MACROLIDE FAMILY EXPORT SYSTEM PERMEASE COMPONENT 2"/>
    <property type="match status" value="1"/>
</dbReference>
<feature type="transmembrane region" description="Helical" evidence="6">
    <location>
        <begin position="330"/>
        <end position="354"/>
    </location>
</feature>
<feature type="transmembrane region" description="Helical" evidence="6">
    <location>
        <begin position="282"/>
        <end position="301"/>
    </location>
</feature>
<dbReference type="GO" id="GO:0022857">
    <property type="term" value="F:transmembrane transporter activity"/>
    <property type="evidence" value="ECO:0007669"/>
    <property type="project" value="TreeGrafter"/>
</dbReference>
<dbReference type="GO" id="GO:0005886">
    <property type="term" value="C:plasma membrane"/>
    <property type="evidence" value="ECO:0007669"/>
    <property type="project" value="UniProtKB-SubCell"/>
</dbReference>
<dbReference type="Proteomes" id="UP000823612">
    <property type="component" value="Unassembled WGS sequence"/>
</dbReference>
<feature type="domain" description="ABC3 transporter permease C-terminal" evidence="7">
    <location>
        <begin position="669"/>
        <end position="778"/>
    </location>
</feature>
<keyword evidence="3 6" id="KW-0812">Transmembrane</keyword>
<proteinExistence type="predicted"/>
<feature type="domain" description="ABC3 transporter permease C-terminal" evidence="7">
    <location>
        <begin position="287"/>
        <end position="402"/>
    </location>
</feature>
<feature type="transmembrane region" description="Helical" evidence="6">
    <location>
        <begin position="419"/>
        <end position="440"/>
    </location>
</feature>
<evidence type="ECO:0000256" key="6">
    <source>
        <dbReference type="SAM" id="Phobius"/>
    </source>
</evidence>
<comment type="subcellular location">
    <subcellularLocation>
        <location evidence="1">Cell membrane</location>
        <topology evidence="1">Multi-pass membrane protein</topology>
    </subcellularLocation>
</comment>
<evidence type="ECO:0000256" key="4">
    <source>
        <dbReference type="ARBA" id="ARBA00022989"/>
    </source>
</evidence>
<organism evidence="9 10">
    <name type="scientific">Candidatus Pullibacteroides excrementavium</name>
    <dbReference type="NCBI Taxonomy" id="2840905"/>
    <lineage>
        <taxon>Bacteria</taxon>
        <taxon>Pseudomonadati</taxon>
        <taxon>Bacteroidota</taxon>
        <taxon>Bacteroidia</taxon>
        <taxon>Bacteroidales</taxon>
        <taxon>Candidatus Pullibacteroides</taxon>
    </lineage>
</organism>
<feature type="domain" description="MacB-like periplasmic core" evidence="8">
    <location>
        <begin position="20"/>
        <end position="236"/>
    </location>
</feature>
<dbReference type="EMBL" id="JADIMZ010000050">
    <property type="protein sequence ID" value="MBO8432336.1"/>
    <property type="molecule type" value="Genomic_DNA"/>
</dbReference>
<dbReference type="Pfam" id="PF12704">
    <property type="entry name" value="MacB_PCD"/>
    <property type="match status" value="1"/>
</dbReference>
<reference evidence="9" key="1">
    <citation type="submission" date="2020-10" db="EMBL/GenBank/DDBJ databases">
        <authorList>
            <person name="Gilroy R."/>
        </authorList>
    </citation>
    <scope>NUCLEOTIDE SEQUENCE</scope>
    <source>
        <strain evidence="9">2889</strain>
    </source>
</reference>
<accession>A0A9D9H0Y6</accession>
<dbReference type="PANTHER" id="PTHR30572">
    <property type="entry name" value="MEMBRANE COMPONENT OF TRANSPORTER-RELATED"/>
    <property type="match status" value="1"/>
</dbReference>
<comment type="caution">
    <text evidence="9">The sequence shown here is derived from an EMBL/GenBank/DDBJ whole genome shotgun (WGS) entry which is preliminary data.</text>
</comment>
<feature type="transmembrane region" description="Helical" evidence="6">
    <location>
        <begin position="20"/>
        <end position="39"/>
    </location>
</feature>
<dbReference type="InterPro" id="IPR025857">
    <property type="entry name" value="MacB_PCD"/>
</dbReference>
<protein>
    <submittedName>
        <fullName evidence="9">ABC transporter permease</fullName>
    </submittedName>
</protein>
<dbReference type="InterPro" id="IPR003838">
    <property type="entry name" value="ABC3_permease_C"/>
</dbReference>
<evidence type="ECO:0000259" key="7">
    <source>
        <dbReference type="Pfam" id="PF02687"/>
    </source>
</evidence>
<feature type="transmembrane region" description="Helical" evidence="6">
    <location>
        <begin position="742"/>
        <end position="764"/>
    </location>
</feature>
<dbReference type="InterPro" id="IPR050250">
    <property type="entry name" value="Macrolide_Exporter_MacB"/>
</dbReference>
<reference evidence="9" key="2">
    <citation type="journal article" date="2021" name="PeerJ">
        <title>Extensive microbial diversity within the chicken gut microbiome revealed by metagenomics and culture.</title>
        <authorList>
            <person name="Gilroy R."/>
            <person name="Ravi A."/>
            <person name="Getino M."/>
            <person name="Pursley I."/>
            <person name="Horton D.L."/>
            <person name="Alikhan N.F."/>
            <person name="Baker D."/>
            <person name="Gharbi K."/>
            <person name="Hall N."/>
            <person name="Watson M."/>
            <person name="Adriaenssens E.M."/>
            <person name="Foster-Nyarko E."/>
            <person name="Jarju S."/>
            <person name="Secka A."/>
            <person name="Antonio M."/>
            <person name="Oren A."/>
            <person name="Chaudhuri R.R."/>
            <person name="La Ragione R."/>
            <person name="Hildebrand F."/>
            <person name="Pallen M.J."/>
        </authorList>
    </citation>
    <scope>NUCLEOTIDE SEQUENCE</scope>
    <source>
        <strain evidence="9">2889</strain>
    </source>
</reference>
<evidence type="ECO:0000313" key="10">
    <source>
        <dbReference type="Proteomes" id="UP000823612"/>
    </source>
</evidence>
<evidence type="ECO:0000259" key="8">
    <source>
        <dbReference type="Pfam" id="PF12704"/>
    </source>
</evidence>
<name>A0A9D9H0Y6_9BACT</name>
<gene>
    <name evidence="9" type="ORF">IAB08_03450</name>
</gene>
<evidence type="ECO:0000256" key="2">
    <source>
        <dbReference type="ARBA" id="ARBA00022475"/>
    </source>
</evidence>
<evidence type="ECO:0000256" key="3">
    <source>
        <dbReference type="ARBA" id="ARBA00022692"/>
    </source>
</evidence>
<evidence type="ECO:0000313" key="9">
    <source>
        <dbReference type="EMBL" id="MBO8432336.1"/>
    </source>
</evidence>
<dbReference type="AlphaFoldDB" id="A0A9D9H0Y6"/>
<dbReference type="Pfam" id="PF02687">
    <property type="entry name" value="FtsX"/>
    <property type="match status" value="2"/>
</dbReference>
<evidence type="ECO:0000256" key="5">
    <source>
        <dbReference type="ARBA" id="ARBA00023136"/>
    </source>
</evidence>
<evidence type="ECO:0000256" key="1">
    <source>
        <dbReference type="ARBA" id="ARBA00004651"/>
    </source>
</evidence>
<feature type="transmembrane region" description="Helical" evidence="6">
    <location>
        <begin position="661"/>
        <end position="686"/>
    </location>
</feature>
<keyword evidence="4 6" id="KW-1133">Transmembrane helix</keyword>
<keyword evidence="2" id="KW-1003">Cell membrane</keyword>